<evidence type="ECO:0000313" key="1">
    <source>
        <dbReference type="EMBL" id="PXF41352.1"/>
    </source>
</evidence>
<dbReference type="Proteomes" id="UP000247409">
    <property type="component" value="Unassembled WGS sequence"/>
</dbReference>
<evidence type="ECO:0000313" key="2">
    <source>
        <dbReference type="Proteomes" id="UP000247409"/>
    </source>
</evidence>
<name>A0A2V3IH22_9FLOR</name>
<gene>
    <name evidence="1" type="ORF">BWQ96_08922</name>
</gene>
<organism evidence="1 2">
    <name type="scientific">Gracilariopsis chorda</name>
    <dbReference type="NCBI Taxonomy" id="448386"/>
    <lineage>
        <taxon>Eukaryota</taxon>
        <taxon>Rhodophyta</taxon>
        <taxon>Florideophyceae</taxon>
        <taxon>Rhodymeniophycidae</taxon>
        <taxon>Gracilariales</taxon>
        <taxon>Gracilariaceae</taxon>
        <taxon>Gracilariopsis</taxon>
    </lineage>
</organism>
<reference evidence="1 2" key="1">
    <citation type="journal article" date="2018" name="Mol. Biol. Evol.">
        <title>Analysis of the draft genome of the red seaweed Gracilariopsis chorda provides insights into genome size evolution in Rhodophyta.</title>
        <authorList>
            <person name="Lee J."/>
            <person name="Yang E.C."/>
            <person name="Graf L."/>
            <person name="Yang J.H."/>
            <person name="Qiu H."/>
            <person name="Zel Zion U."/>
            <person name="Chan C.X."/>
            <person name="Stephens T.G."/>
            <person name="Weber A.P.M."/>
            <person name="Boo G.H."/>
            <person name="Boo S.M."/>
            <person name="Kim K.M."/>
            <person name="Shin Y."/>
            <person name="Jung M."/>
            <person name="Lee S.J."/>
            <person name="Yim H.S."/>
            <person name="Lee J.H."/>
            <person name="Bhattacharya D."/>
            <person name="Yoon H.S."/>
        </authorList>
    </citation>
    <scope>NUCLEOTIDE SEQUENCE [LARGE SCALE GENOMIC DNA]</scope>
    <source>
        <strain evidence="1 2">SKKU-2015</strain>
        <tissue evidence="1">Whole body</tissue>
    </source>
</reference>
<protein>
    <submittedName>
        <fullName evidence="1">Uncharacterized protein</fullName>
    </submittedName>
</protein>
<accession>A0A2V3IH22</accession>
<keyword evidence="2" id="KW-1185">Reference proteome</keyword>
<sequence length="126" mass="14180">MSAFTFEKVPVLSNRATSYAVEAKIQARPEDSAHEYQAVLEDGFVVESGVRGWLDVFPGDIIWKIHGNILFRRNGVPAGRYDLLTTYQFLHDEVGVQIRDGYGSKPTEIEESTEGHSDLAEFVNFQ</sequence>
<proteinExistence type="predicted"/>
<comment type="caution">
    <text evidence="1">The sequence shown here is derived from an EMBL/GenBank/DDBJ whole genome shotgun (WGS) entry which is preliminary data.</text>
</comment>
<dbReference type="EMBL" id="NBIV01000220">
    <property type="protein sequence ID" value="PXF41352.1"/>
    <property type="molecule type" value="Genomic_DNA"/>
</dbReference>
<dbReference type="AlphaFoldDB" id="A0A2V3IH22"/>